<dbReference type="SUPFAM" id="SSF109604">
    <property type="entry name" value="HD-domain/PDEase-like"/>
    <property type="match status" value="1"/>
</dbReference>
<dbReference type="PROSITE" id="PS50110">
    <property type="entry name" value="RESPONSE_REGULATORY"/>
    <property type="match status" value="1"/>
</dbReference>
<accession>A0A853IEP9</accession>
<dbReference type="CDD" id="cd00077">
    <property type="entry name" value="HDc"/>
    <property type="match status" value="1"/>
</dbReference>
<dbReference type="SMART" id="SM00471">
    <property type="entry name" value="HDc"/>
    <property type="match status" value="1"/>
</dbReference>
<dbReference type="Gene3D" id="1.10.3210.10">
    <property type="entry name" value="Hypothetical protein af1432"/>
    <property type="match status" value="1"/>
</dbReference>
<dbReference type="GO" id="GO:0009214">
    <property type="term" value="P:cyclic nucleotide catabolic process"/>
    <property type="evidence" value="ECO:0007669"/>
    <property type="project" value="UniProtKB-ARBA"/>
</dbReference>
<evidence type="ECO:0000313" key="5">
    <source>
        <dbReference type="EMBL" id="NYZ65946.1"/>
    </source>
</evidence>
<dbReference type="FunFam" id="1.10.3210.10:FF:000018">
    <property type="entry name" value="Two-component system response regulator"/>
    <property type="match status" value="1"/>
</dbReference>
<dbReference type="InterPro" id="IPR052020">
    <property type="entry name" value="Cyclic_di-GMP/3'3'-cGAMP_PDE"/>
</dbReference>
<dbReference type="InterPro" id="IPR021800">
    <property type="entry name" value="DUF3369"/>
</dbReference>
<dbReference type="Pfam" id="PF00072">
    <property type="entry name" value="Response_reg"/>
    <property type="match status" value="1"/>
</dbReference>
<dbReference type="AlphaFoldDB" id="A0A853IEP9"/>
<gene>
    <name evidence="5" type="ORF">H0A36_07965</name>
</gene>
<protein>
    <submittedName>
        <fullName evidence="5">DUF3369 domain-containing protein</fullName>
    </submittedName>
</protein>
<proteinExistence type="predicted"/>
<feature type="domain" description="Response regulatory" evidence="3">
    <location>
        <begin position="30"/>
        <end position="154"/>
    </location>
</feature>
<dbReference type="PANTHER" id="PTHR45228:SF9">
    <property type="entry name" value="3'3'-CGAMP-SPECIFIC PHOSPHODIESTERASE 2"/>
    <property type="match status" value="1"/>
</dbReference>
<evidence type="ECO:0000259" key="3">
    <source>
        <dbReference type="PROSITE" id="PS50110"/>
    </source>
</evidence>
<dbReference type="Gene3D" id="3.40.50.2300">
    <property type="match status" value="1"/>
</dbReference>
<dbReference type="PROSITE" id="PS51832">
    <property type="entry name" value="HD_GYP"/>
    <property type="match status" value="1"/>
</dbReference>
<feature type="domain" description="HD-GYP" evidence="4">
    <location>
        <begin position="323"/>
        <end position="520"/>
    </location>
</feature>
<dbReference type="SUPFAM" id="SSF52172">
    <property type="entry name" value="CheY-like"/>
    <property type="match status" value="1"/>
</dbReference>
<dbReference type="SMART" id="SM00448">
    <property type="entry name" value="REC"/>
    <property type="match status" value="1"/>
</dbReference>
<evidence type="ECO:0000259" key="4">
    <source>
        <dbReference type="PROSITE" id="PS51832"/>
    </source>
</evidence>
<dbReference type="RefSeq" id="WP_180567977.1">
    <property type="nucleotide sequence ID" value="NZ_JACCKB010000009.1"/>
</dbReference>
<organism evidence="5 6">
    <name type="scientific">Spartinivicinus marinus</name>
    <dbReference type="NCBI Taxonomy" id="2994442"/>
    <lineage>
        <taxon>Bacteria</taxon>
        <taxon>Pseudomonadati</taxon>
        <taxon>Pseudomonadota</taxon>
        <taxon>Gammaproteobacteria</taxon>
        <taxon>Oceanospirillales</taxon>
        <taxon>Zooshikellaceae</taxon>
        <taxon>Spartinivicinus</taxon>
    </lineage>
</organism>
<feature type="modified residue" description="4-aspartylphosphate" evidence="2">
    <location>
        <position position="85"/>
    </location>
</feature>
<dbReference type="Pfam" id="PF13487">
    <property type="entry name" value="HD_5"/>
    <property type="match status" value="1"/>
</dbReference>
<dbReference type="PANTHER" id="PTHR45228">
    <property type="entry name" value="CYCLIC DI-GMP PHOSPHODIESTERASE TM_0186-RELATED"/>
    <property type="match status" value="1"/>
</dbReference>
<dbReference type="Pfam" id="PF11849">
    <property type="entry name" value="DUF3369"/>
    <property type="match status" value="1"/>
</dbReference>
<keyword evidence="2" id="KW-0597">Phosphoprotein</keyword>
<name>A0A853IEP9_9GAMM</name>
<comment type="caution">
    <text evidence="5">The sequence shown here is derived from an EMBL/GenBank/DDBJ whole genome shotgun (WGS) entry which is preliminary data.</text>
</comment>
<reference evidence="5 6" key="1">
    <citation type="submission" date="2020-07" db="EMBL/GenBank/DDBJ databases">
        <title>Endozoicomonas sp. nov., isolated from sediment.</title>
        <authorList>
            <person name="Gu T."/>
        </authorList>
    </citation>
    <scope>NUCLEOTIDE SEQUENCE [LARGE SCALE GENOMIC DNA]</scope>
    <source>
        <strain evidence="5 6">SM1973</strain>
    </source>
</reference>
<evidence type="ECO:0000313" key="6">
    <source>
        <dbReference type="Proteomes" id="UP000569732"/>
    </source>
</evidence>
<dbReference type="GO" id="GO:0000160">
    <property type="term" value="P:phosphorelay signal transduction system"/>
    <property type="evidence" value="ECO:0007669"/>
    <property type="project" value="InterPro"/>
</dbReference>
<evidence type="ECO:0000256" key="1">
    <source>
        <dbReference type="ARBA" id="ARBA00022801"/>
    </source>
</evidence>
<keyword evidence="1" id="KW-0378">Hydrolase</keyword>
<dbReference type="InterPro" id="IPR003607">
    <property type="entry name" value="HD/PDEase_dom"/>
</dbReference>
<dbReference type="InterPro" id="IPR037522">
    <property type="entry name" value="HD_GYP_dom"/>
</dbReference>
<evidence type="ECO:0000256" key="2">
    <source>
        <dbReference type="PROSITE-ProRule" id="PRU00169"/>
    </source>
</evidence>
<dbReference type="GO" id="GO:0004112">
    <property type="term" value="F:cyclic-nucleotide phosphodiesterase activity"/>
    <property type="evidence" value="ECO:0007669"/>
    <property type="project" value="UniProtKB-ARBA"/>
</dbReference>
<dbReference type="EMBL" id="JACCKB010000009">
    <property type="protein sequence ID" value="NYZ65946.1"/>
    <property type="molecule type" value="Genomic_DNA"/>
</dbReference>
<dbReference type="Proteomes" id="UP000569732">
    <property type="component" value="Unassembled WGS sequence"/>
</dbReference>
<sequence>MPNFIFANKSSSNEPTKKADTNSATEDKWKVMVVDDDLEVHTITKMVLSNFTFEGSKIEFVSAYSGQEACQLLEKESNIALILLDVVMESDHAGLEVVKYIRENLKNPFVRIVLRTGQPGQAPENEVIVNYDIDDYKEKTELTSQKLFTLMRSNLRSYRNIISIEKNKQGLKEVIQSLDNIYQFRSLNQLLTGVATQLCGLLHLTDNTLIINNNHLATANLSGSTDIKVLCGTGCHETSTGSNITQLDENIQTCIKTALEKQQSICTENGYAYYTSRHNNELVMYFSGINKIDTLGAIEKHLIDIFLHNVTTCLENLKLSEESDQIQRKIINTLGSAVENRSKETGAHIQRVAEYSKLLAIKLGLSATEAEIVEMASPLHDIGKVAIPDAILHKPEKLTDTEWEVMKTHAEAGYNILKGDESKVFYAASVIAQQHHEKWDGSGYPNQLSGEEIHIYGRITALADVFDALSSKRCYKSPWEIDEVLAYITKERAKHFDPTLVDILMNNIDEFISIKERYQDK</sequence>
<dbReference type="InterPro" id="IPR001789">
    <property type="entry name" value="Sig_transdc_resp-reg_receiver"/>
</dbReference>
<keyword evidence="6" id="KW-1185">Reference proteome</keyword>
<dbReference type="InterPro" id="IPR011006">
    <property type="entry name" value="CheY-like_superfamily"/>
</dbReference>